<organism evidence="1 2">
    <name type="scientific">Hibiscus syriacus</name>
    <name type="common">Rose of Sharon</name>
    <dbReference type="NCBI Taxonomy" id="106335"/>
    <lineage>
        <taxon>Eukaryota</taxon>
        <taxon>Viridiplantae</taxon>
        <taxon>Streptophyta</taxon>
        <taxon>Embryophyta</taxon>
        <taxon>Tracheophyta</taxon>
        <taxon>Spermatophyta</taxon>
        <taxon>Magnoliopsida</taxon>
        <taxon>eudicotyledons</taxon>
        <taxon>Gunneridae</taxon>
        <taxon>Pentapetalae</taxon>
        <taxon>rosids</taxon>
        <taxon>malvids</taxon>
        <taxon>Malvales</taxon>
        <taxon>Malvaceae</taxon>
        <taxon>Malvoideae</taxon>
        <taxon>Hibiscus</taxon>
    </lineage>
</organism>
<protein>
    <submittedName>
        <fullName evidence="1">Uncharacterized protein</fullName>
    </submittedName>
</protein>
<gene>
    <name evidence="1" type="ORF">F3Y22_tig00111273pilonHSYRG00421</name>
</gene>
<dbReference type="EMBL" id="VEPZ02001289">
    <property type="protein sequence ID" value="KAE8682278.1"/>
    <property type="molecule type" value="Genomic_DNA"/>
</dbReference>
<keyword evidence="2" id="KW-1185">Reference proteome</keyword>
<sequence length="217" mass="24332">MEKLRGMSHYVLVVTPHLPLLSLLPCSNIRKERATKDNLPSFMQIFILALLGFHSPDLSHLAWASLFVLQAKALKTYKIISFLNVISVLCGDITSHCRYICDGAQGFSLANWLGHEPSRCCLCWVQFLPCFQPSDDDHSCNHGVFILAEKIFLGGFDFDSEGLYSVLWGKHKEMEDEPIKGMVSGDIEANQVQKNNLPHVALTMEMPESPLNPTLTK</sequence>
<proteinExistence type="predicted"/>
<evidence type="ECO:0000313" key="2">
    <source>
        <dbReference type="Proteomes" id="UP000436088"/>
    </source>
</evidence>
<dbReference type="Proteomes" id="UP000436088">
    <property type="component" value="Unassembled WGS sequence"/>
</dbReference>
<accession>A0A6A2YS33</accession>
<comment type="caution">
    <text evidence="1">The sequence shown here is derived from an EMBL/GenBank/DDBJ whole genome shotgun (WGS) entry which is preliminary data.</text>
</comment>
<reference evidence="1" key="1">
    <citation type="submission" date="2019-09" db="EMBL/GenBank/DDBJ databases">
        <title>Draft genome information of white flower Hibiscus syriacus.</title>
        <authorList>
            <person name="Kim Y.-M."/>
        </authorList>
    </citation>
    <scope>NUCLEOTIDE SEQUENCE [LARGE SCALE GENOMIC DNA]</scope>
    <source>
        <strain evidence="1">YM2019G1</strain>
    </source>
</reference>
<evidence type="ECO:0000313" key="1">
    <source>
        <dbReference type="EMBL" id="KAE8682278.1"/>
    </source>
</evidence>
<name>A0A6A2YS33_HIBSY</name>
<dbReference type="AlphaFoldDB" id="A0A6A2YS33"/>